<dbReference type="KEGG" id="afr:AFE_1746"/>
<dbReference type="EMBL" id="CP001219">
    <property type="protein sequence ID" value="ACK80755.1"/>
    <property type="molecule type" value="Genomic_DNA"/>
</dbReference>
<dbReference type="HOGENOM" id="CLU_3194863_0_0_6"/>
<organism evidence="1 2">
    <name type="scientific">Acidithiobacillus ferrooxidans (strain ATCC 23270 / DSM 14882 / CIP 104768 / NCIMB 8455)</name>
    <name type="common">Ferrobacillus ferrooxidans (strain ATCC 23270)</name>
    <dbReference type="NCBI Taxonomy" id="243159"/>
    <lineage>
        <taxon>Bacteria</taxon>
        <taxon>Pseudomonadati</taxon>
        <taxon>Pseudomonadota</taxon>
        <taxon>Acidithiobacillia</taxon>
        <taxon>Acidithiobacillales</taxon>
        <taxon>Acidithiobacillaceae</taxon>
        <taxon>Acidithiobacillus</taxon>
    </lineage>
</organism>
<gene>
    <name evidence="1" type="ordered locus">AFE_1746</name>
</gene>
<evidence type="ECO:0000313" key="2">
    <source>
        <dbReference type="Proteomes" id="UP000001362"/>
    </source>
</evidence>
<reference evidence="1 2" key="1">
    <citation type="journal article" date="2008" name="BMC Genomics">
        <title>Acidithiobacillus ferrooxidans metabolism: from genome sequence to industrial applications.</title>
        <authorList>
            <person name="Valdes J."/>
            <person name="Pedroso I."/>
            <person name="Quatrini R."/>
            <person name="Dodson R.J."/>
            <person name="Tettelin H."/>
            <person name="Blake R.II."/>
            <person name="Eisen J.A."/>
            <person name="Holmes D.S."/>
        </authorList>
    </citation>
    <scope>NUCLEOTIDE SEQUENCE [LARGE SCALE GENOMIC DNA]</scope>
    <source>
        <strain evidence="2">ATCC 23270 / DSM 14882 / CIP 104768 / NCIMB 8455</strain>
    </source>
</reference>
<sequence length="45" mass="5053">MEGESESTPPKSRECMTHMEQLSHDDADAMKVLIRAACKSDEMLL</sequence>
<evidence type="ECO:0000313" key="1">
    <source>
        <dbReference type="EMBL" id="ACK80755.1"/>
    </source>
</evidence>
<accession>B7JBK4</accession>
<name>B7JBK4_ACIF2</name>
<proteinExistence type="predicted"/>
<dbReference type="AlphaFoldDB" id="B7JBK4"/>
<dbReference type="PaxDb" id="243159-AFE_1746"/>
<dbReference type="Proteomes" id="UP000001362">
    <property type="component" value="Chromosome"/>
</dbReference>
<protein>
    <submittedName>
        <fullName evidence="1">Uncharacterized protein</fullName>
    </submittedName>
</protein>
<keyword evidence="2" id="KW-1185">Reference proteome</keyword>